<dbReference type="AlphaFoldDB" id="A0A8J3R2P2"/>
<sequence length="465" mass="50419">MNFKRRPGDDPYTLRMPAGRPGVTWQLPAKIDPAVALPCVVLVDRAGLAEFPVLQRGLRALGVPSLRIDVESIADLRISSRLEDGSLMVDGRRIIPTVTWVRHFSPRALPGGNGSALSLFRADSWGALVDQVSSLSAVRLPDGYDPGRLVQLDGAGRAGIRTPRTIVTTDPGAASAKLSSERIIVKALDRHFVETEPGTMEGIFPEIVDGAGAGNLAVGDAPVIVQEYVEHWAEIRVYYLDGEIRAFRVGKPAPEAIWRDAASVAVSPTPVPEPVAEAVHRLAGLWGLRYGAFDFLLTGDGPVFLEVNPDGDWRWFESKAGVDDVSIAALSLVRTLHRQAAREGPATIDLAGFLVLGTGRARQAKDPAPNMDACVESDPELLMDLVSGGLINDRDRRLIVMLARGYTTTRIAHEMHLSRYTVAERISKLLDRFACSNRSQLVAYFYAHRLLHVGIWPPGASGVVG</sequence>
<protein>
    <recommendedName>
        <fullName evidence="1">HTH luxR-type domain-containing protein</fullName>
    </recommendedName>
</protein>
<organism evidence="2 3">
    <name type="scientific">Sphaerimonospora thailandensis</name>
    <dbReference type="NCBI Taxonomy" id="795644"/>
    <lineage>
        <taxon>Bacteria</taxon>
        <taxon>Bacillati</taxon>
        <taxon>Actinomycetota</taxon>
        <taxon>Actinomycetes</taxon>
        <taxon>Streptosporangiales</taxon>
        <taxon>Streptosporangiaceae</taxon>
        <taxon>Sphaerimonospora</taxon>
    </lineage>
</organism>
<dbReference type="SMART" id="SM00421">
    <property type="entry name" value="HTH_LUXR"/>
    <property type="match status" value="1"/>
</dbReference>
<dbReference type="Proteomes" id="UP000610966">
    <property type="component" value="Unassembled WGS sequence"/>
</dbReference>
<dbReference type="Gene3D" id="3.30.470.20">
    <property type="entry name" value="ATP-grasp fold, B domain"/>
    <property type="match status" value="1"/>
</dbReference>
<dbReference type="RefSeq" id="WP_204009776.1">
    <property type="nucleotide sequence ID" value="NZ_BOOG01000003.1"/>
</dbReference>
<evidence type="ECO:0000313" key="3">
    <source>
        <dbReference type="Proteomes" id="UP000610966"/>
    </source>
</evidence>
<dbReference type="PANTHER" id="PTHR21621:SF0">
    <property type="entry name" value="BETA-CITRYLGLUTAMATE SYNTHASE B-RELATED"/>
    <property type="match status" value="1"/>
</dbReference>
<dbReference type="InterPro" id="IPR036388">
    <property type="entry name" value="WH-like_DNA-bd_sf"/>
</dbReference>
<keyword evidence="3" id="KW-1185">Reference proteome</keyword>
<dbReference type="GO" id="GO:0009432">
    <property type="term" value="P:SOS response"/>
    <property type="evidence" value="ECO:0007669"/>
    <property type="project" value="TreeGrafter"/>
</dbReference>
<proteinExistence type="predicted"/>
<dbReference type="InterPro" id="IPR000792">
    <property type="entry name" value="Tscrpt_reg_LuxR_C"/>
</dbReference>
<gene>
    <name evidence="2" type="ORF">Mth01_01950</name>
</gene>
<reference evidence="2" key="1">
    <citation type="submission" date="2021-01" db="EMBL/GenBank/DDBJ databases">
        <title>Whole genome shotgun sequence of Sphaerimonospora thailandensis NBRC 107569.</title>
        <authorList>
            <person name="Komaki H."/>
            <person name="Tamura T."/>
        </authorList>
    </citation>
    <scope>NUCLEOTIDE SEQUENCE</scope>
    <source>
        <strain evidence="2">NBRC 107569</strain>
    </source>
</reference>
<comment type="caution">
    <text evidence="2">The sequence shown here is derived from an EMBL/GenBank/DDBJ whole genome shotgun (WGS) entry which is preliminary data.</text>
</comment>
<feature type="domain" description="HTH luxR-type" evidence="1">
    <location>
        <begin position="388"/>
        <end position="445"/>
    </location>
</feature>
<dbReference type="GO" id="GO:0006355">
    <property type="term" value="P:regulation of DNA-templated transcription"/>
    <property type="evidence" value="ECO:0007669"/>
    <property type="project" value="InterPro"/>
</dbReference>
<dbReference type="EMBL" id="BOOG01000003">
    <property type="protein sequence ID" value="GIH67942.1"/>
    <property type="molecule type" value="Genomic_DNA"/>
</dbReference>
<dbReference type="InterPro" id="IPR016032">
    <property type="entry name" value="Sig_transdc_resp-reg_C-effctor"/>
</dbReference>
<dbReference type="GO" id="GO:0005737">
    <property type="term" value="C:cytoplasm"/>
    <property type="evidence" value="ECO:0007669"/>
    <property type="project" value="TreeGrafter"/>
</dbReference>
<dbReference type="Gene3D" id="1.10.10.10">
    <property type="entry name" value="Winged helix-like DNA-binding domain superfamily/Winged helix DNA-binding domain"/>
    <property type="match status" value="1"/>
</dbReference>
<dbReference type="Pfam" id="PF00196">
    <property type="entry name" value="GerE"/>
    <property type="match status" value="1"/>
</dbReference>
<dbReference type="GO" id="GO:0003677">
    <property type="term" value="F:DNA binding"/>
    <property type="evidence" value="ECO:0007669"/>
    <property type="project" value="InterPro"/>
</dbReference>
<dbReference type="PANTHER" id="PTHR21621">
    <property type="entry name" value="RIBOSOMAL PROTEIN S6 MODIFICATION PROTEIN"/>
    <property type="match status" value="1"/>
</dbReference>
<dbReference type="SUPFAM" id="SSF56059">
    <property type="entry name" value="Glutathione synthetase ATP-binding domain-like"/>
    <property type="match status" value="1"/>
</dbReference>
<dbReference type="GO" id="GO:0018169">
    <property type="term" value="F:ribosomal S6-glutamic acid ligase activity"/>
    <property type="evidence" value="ECO:0007669"/>
    <property type="project" value="TreeGrafter"/>
</dbReference>
<evidence type="ECO:0000313" key="2">
    <source>
        <dbReference type="EMBL" id="GIH67942.1"/>
    </source>
</evidence>
<name>A0A8J3R2P2_9ACTN</name>
<accession>A0A8J3R2P2</accession>
<dbReference type="SUPFAM" id="SSF46894">
    <property type="entry name" value="C-terminal effector domain of the bipartite response regulators"/>
    <property type="match status" value="1"/>
</dbReference>
<evidence type="ECO:0000259" key="1">
    <source>
        <dbReference type="SMART" id="SM00421"/>
    </source>
</evidence>